<dbReference type="SUPFAM" id="SSF51735">
    <property type="entry name" value="NAD(P)-binding Rossmann-fold domains"/>
    <property type="match status" value="1"/>
</dbReference>
<dbReference type="PANTHER" id="PTHR43943">
    <property type="entry name" value="DEHYDROGENASE/REDUCTASE (SDR FAMILY) MEMBER 4"/>
    <property type="match status" value="1"/>
</dbReference>
<dbReference type="Proteomes" id="UP000838878">
    <property type="component" value="Chromosome 8"/>
</dbReference>
<dbReference type="PANTHER" id="PTHR43943:SF2">
    <property type="entry name" value="DEHYDROGENASE_REDUCTASE 4"/>
    <property type="match status" value="1"/>
</dbReference>
<feature type="non-terminal residue" evidence="2">
    <location>
        <position position="113"/>
    </location>
</feature>
<organism evidence="2 3">
    <name type="scientific">Brenthis ino</name>
    <name type="common">lesser marbled fritillary</name>
    <dbReference type="NCBI Taxonomy" id="405034"/>
    <lineage>
        <taxon>Eukaryota</taxon>
        <taxon>Metazoa</taxon>
        <taxon>Ecdysozoa</taxon>
        <taxon>Arthropoda</taxon>
        <taxon>Hexapoda</taxon>
        <taxon>Insecta</taxon>
        <taxon>Pterygota</taxon>
        <taxon>Neoptera</taxon>
        <taxon>Endopterygota</taxon>
        <taxon>Lepidoptera</taxon>
        <taxon>Glossata</taxon>
        <taxon>Ditrysia</taxon>
        <taxon>Papilionoidea</taxon>
        <taxon>Nymphalidae</taxon>
        <taxon>Heliconiinae</taxon>
        <taxon>Argynnini</taxon>
        <taxon>Brenthis</taxon>
    </lineage>
</organism>
<dbReference type="AlphaFoldDB" id="A0A8J9V0A7"/>
<dbReference type="Gene3D" id="3.40.50.720">
    <property type="entry name" value="NAD(P)-binding Rossmann-like Domain"/>
    <property type="match status" value="1"/>
</dbReference>
<dbReference type="GO" id="GO:0004090">
    <property type="term" value="F:carbonyl reductase (NADPH) activity"/>
    <property type="evidence" value="ECO:0007669"/>
    <property type="project" value="TreeGrafter"/>
</dbReference>
<accession>A0A8J9V0A7</accession>
<name>A0A8J9V0A7_9NEOP</name>
<evidence type="ECO:0000313" key="2">
    <source>
        <dbReference type="EMBL" id="CAH0729771.1"/>
    </source>
</evidence>
<protein>
    <submittedName>
        <fullName evidence="2">Uncharacterized protein</fullName>
    </submittedName>
</protein>
<proteinExistence type="inferred from homology"/>
<dbReference type="OrthoDB" id="1669814at2759"/>
<gene>
    <name evidence="2" type="ORF">BINO364_LOCUS14826</name>
</gene>
<keyword evidence="3" id="KW-1185">Reference proteome</keyword>
<dbReference type="EMBL" id="OV170228">
    <property type="protein sequence ID" value="CAH0729771.1"/>
    <property type="molecule type" value="Genomic_DNA"/>
</dbReference>
<evidence type="ECO:0000256" key="1">
    <source>
        <dbReference type="ARBA" id="ARBA00006484"/>
    </source>
</evidence>
<reference evidence="2" key="1">
    <citation type="submission" date="2021-12" db="EMBL/GenBank/DDBJ databases">
        <authorList>
            <person name="Martin H S."/>
        </authorList>
    </citation>
    <scope>NUCLEOTIDE SEQUENCE</scope>
</reference>
<comment type="similarity">
    <text evidence="1">Belongs to the short-chain dehydrogenases/reductases (SDR) family.</text>
</comment>
<evidence type="ECO:0000313" key="3">
    <source>
        <dbReference type="Proteomes" id="UP000838878"/>
    </source>
</evidence>
<dbReference type="InterPro" id="IPR036291">
    <property type="entry name" value="NAD(P)-bd_dom_sf"/>
</dbReference>
<sequence length="113" mass="13070">MYDMTMNELTTDMTIGYAIAKRLGQEGASVVISSRKEENVQKATANLREDGINAEGLFITSWLHKNKQNMSKDRDKILKKKIKKKIKLAEYKKKKRLQCLKKKGKGQRKILRT</sequence>